<evidence type="ECO:0000313" key="2">
    <source>
        <dbReference type="Proteomes" id="UP001060085"/>
    </source>
</evidence>
<dbReference type="Proteomes" id="UP001060085">
    <property type="component" value="Linkage Group LG05"/>
</dbReference>
<gene>
    <name evidence="1" type="ORF">M9H77_23675</name>
</gene>
<organism evidence="1 2">
    <name type="scientific">Catharanthus roseus</name>
    <name type="common">Madagascar periwinkle</name>
    <name type="synonym">Vinca rosea</name>
    <dbReference type="NCBI Taxonomy" id="4058"/>
    <lineage>
        <taxon>Eukaryota</taxon>
        <taxon>Viridiplantae</taxon>
        <taxon>Streptophyta</taxon>
        <taxon>Embryophyta</taxon>
        <taxon>Tracheophyta</taxon>
        <taxon>Spermatophyta</taxon>
        <taxon>Magnoliopsida</taxon>
        <taxon>eudicotyledons</taxon>
        <taxon>Gunneridae</taxon>
        <taxon>Pentapetalae</taxon>
        <taxon>asterids</taxon>
        <taxon>lamiids</taxon>
        <taxon>Gentianales</taxon>
        <taxon>Apocynaceae</taxon>
        <taxon>Rauvolfioideae</taxon>
        <taxon>Vinceae</taxon>
        <taxon>Catharanthinae</taxon>
        <taxon>Catharanthus</taxon>
    </lineage>
</organism>
<reference evidence="2" key="1">
    <citation type="journal article" date="2023" name="Nat. Plants">
        <title>Single-cell RNA sequencing provides a high-resolution roadmap for understanding the multicellular compartmentation of specialized metabolism.</title>
        <authorList>
            <person name="Sun S."/>
            <person name="Shen X."/>
            <person name="Li Y."/>
            <person name="Li Y."/>
            <person name="Wang S."/>
            <person name="Li R."/>
            <person name="Zhang H."/>
            <person name="Shen G."/>
            <person name="Guo B."/>
            <person name="Wei J."/>
            <person name="Xu J."/>
            <person name="St-Pierre B."/>
            <person name="Chen S."/>
            <person name="Sun C."/>
        </authorList>
    </citation>
    <scope>NUCLEOTIDE SEQUENCE [LARGE SCALE GENOMIC DNA]</scope>
</reference>
<comment type="caution">
    <text evidence="1">The sequence shown here is derived from an EMBL/GenBank/DDBJ whole genome shotgun (WGS) entry which is preliminary data.</text>
</comment>
<sequence length="169" mass="19191">MNQPDREQYNWSRLWTREQLKPRRSPTLPTAFALRHSVVIKFYSLSASFRHIREETGTWREAILALSVQVQLTKEEGWNLIGVEGGGFQKGGCGPLLTLDTPTLGQTLEDSPINMSYCPLILDALISRERLIYCNKLGVVYPISFAFIRPDLDRPHGPQRNLGNHSPLC</sequence>
<dbReference type="EMBL" id="CM044705">
    <property type="protein sequence ID" value="KAI5664352.1"/>
    <property type="molecule type" value="Genomic_DNA"/>
</dbReference>
<name>A0ACC0AWH8_CATRO</name>
<evidence type="ECO:0000313" key="1">
    <source>
        <dbReference type="EMBL" id="KAI5664352.1"/>
    </source>
</evidence>
<accession>A0ACC0AWH8</accession>
<keyword evidence="2" id="KW-1185">Reference proteome</keyword>
<proteinExistence type="predicted"/>
<protein>
    <submittedName>
        <fullName evidence="1">Uncharacterized protein</fullName>
    </submittedName>
</protein>